<proteinExistence type="predicted"/>
<evidence type="ECO:0000313" key="2">
    <source>
        <dbReference type="Proteomes" id="UP000500767"/>
    </source>
</evidence>
<dbReference type="KEGG" id="lck:HN018_08390"/>
<dbReference type="EMBL" id="CP053708">
    <property type="protein sequence ID" value="QKE90067.1"/>
    <property type="molecule type" value="Genomic_DNA"/>
</dbReference>
<reference evidence="1 2" key="1">
    <citation type="journal article" date="2014" name="World J. Microbiol. Biotechnol.">
        <title>Biodiversity and physiological characteristics of Antarctic and Arctic lichens-associated bacteria.</title>
        <authorList>
            <person name="Lee Y.M."/>
            <person name="Kim E.H."/>
            <person name="Lee H.K."/>
            <person name="Hong S.G."/>
        </authorList>
    </citation>
    <scope>NUCLEOTIDE SEQUENCE [LARGE SCALE GENOMIC DNA]</scope>
    <source>
        <strain evidence="1 2">PAMC 26569</strain>
    </source>
</reference>
<organism evidence="1 2">
    <name type="scientific">Lichenicola cladoniae</name>
    <dbReference type="NCBI Taxonomy" id="1484109"/>
    <lineage>
        <taxon>Bacteria</taxon>
        <taxon>Pseudomonadati</taxon>
        <taxon>Pseudomonadota</taxon>
        <taxon>Alphaproteobacteria</taxon>
        <taxon>Acetobacterales</taxon>
        <taxon>Acetobacteraceae</taxon>
        <taxon>Lichenicola</taxon>
    </lineage>
</organism>
<sequence length="154" mass="15894">MNPESGPPDRLPEPPSVVIHSLADARLVLDAAGALPVMLLSAPEAACFMGAGWWRALIHAATAGRPDALIDVLDCGDAAGWAMQALRLGQRRLIVDPACPQFDAVLERAVTTGATIATIRPPALDLAQHGAGRKLHGWLAGTSGAGRDKTGPVG</sequence>
<dbReference type="Proteomes" id="UP000500767">
    <property type="component" value="Chromosome"/>
</dbReference>
<keyword evidence="2" id="KW-1185">Reference proteome</keyword>
<accession>A0A6M8HP59</accession>
<name>A0A6M8HP59_9PROT</name>
<dbReference type="RefSeq" id="WP_171835983.1">
    <property type="nucleotide sequence ID" value="NZ_CP053708.1"/>
</dbReference>
<gene>
    <name evidence="1" type="ORF">HN018_08390</name>
</gene>
<dbReference type="AlphaFoldDB" id="A0A6M8HP59"/>
<protein>
    <submittedName>
        <fullName evidence="1">Uncharacterized protein</fullName>
    </submittedName>
</protein>
<evidence type="ECO:0000313" key="1">
    <source>
        <dbReference type="EMBL" id="QKE90067.1"/>
    </source>
</evidence>